<feature type="compositionally biased region" description="Polar residues" evidence="1">
    <location>
        <begin position="506"/>
        <end position="516"/>
    </location>
</feature>
<organism evidence="2 3">
    <name type="scientific">Botryosphaeria dothidea</name>
    <dbReference type="NCBI Taxonomy" id="55169"/>
    <lineage>
        <taxon>Eukaryota</taxon>
        <taxon>Fungi</taxon>
        <taxon>Dikarya</taxon>
        <taxon>Ascomycota</taxon>
        <taxon>Pezizomycotina</taxon>
        <taxon>Dothideomycetes</taxon>
        <taxon>Dothideomycetes incertae sedis</taxon>
        <taxon>Botryosphaeriales</taxon>
        <taxon>Botryosphaeriaceae</taxon>
        <taxon>Botryosphaeria</taxon>
    </lineage>
</organism>
<evidence type="ECO:0000313" key="2">
    <source>
        <dbReference type="EMBL" id="KAF4310981.1"/>
    </source>
</evidence>
<dbReference type="Proteomes" id="UP000572817">
    <property type="component" value="Unassembled WGS sequence"/>
</dbReference>
<evidence type="ECO:0000313" key="3">
    <source>
        <dbReference type="Proteomes" id="UP000572817"/>
    </source>
</evidence>
<feature type="compositionally biased region" description="Basic and acidic residues" evidence="1">
    <location>
        <begin position="184"/>
        <end position="196"/>
    </location>
</feature>
<feature type="compositionally biased region" description="Basic and acidic residues" evidence="1">
    <location>
        <begin position="163"/>
        <end position="174"/>
    </location>
</feature>
<feature type="region of interest" description="Disordered" evidence="1">
    <location>
        <begin position="14"/>
        <end position="48"/>
    </location>
</feature>
<reference evidence="2" key="1">
    <citation type="submission" date="2020-04" db="EMBL/GenBank/DDBJ databases">
        <title>Genome Assembly and Annotation of Botryosphaeria dothidea sdau 11-99, a Latent Pathogen of Apple Fruit Ring Rot in China.</title>
        <authorList>
            <person name="Yu C."/>
            <person name="Diao Y."/>
            <person name="Lu Q."/>
            <person name="Zhao J."/>
            <person name="Cui S."/>
            <person name="Peng C."/>
            <person name="He B."/>
            <person name="Liu H."/>
        </authorList>
    </citation>
    <scope>NUCLEOTIDE SEQUENCE [LARGE SCALE GENOMIC DNA]</scope>
    <source>
        <strain evidence="2">Sdau11-99</strain>
    </source>
</reference>
<evidence type="ECO:0000256" key="1">
    <source>
        <dbReference type="SAM" id="MobiDB-lite"/>
    </source>
</evidence>
<feature type="compositionally biased region" description="Basic residues" evidence="1">
    <location>
        <begin position="142"/>
        <end position="153"/>
    </location>
</feature>
<feature type="region of interest" description="Disordered" evidence="1">
    <location>
        <begin position="416"/>
        <end position="518"/>
    </location>
</feature>
<feature type="region of interest" description="Disordered" evidence="1">
    <location>
        <begin position="122"/>
        <end position="233"/>
    </location>
</feature>
<accession>A0A8H4J1B1</accession>
<protein>
    <submittedName>
        <fullName evidence="2">Uncharacterized protein</fullName>
    </submittedName>
</protein>
<dbReference type="OrthoDB" id="10665383at2759"/>
<dbReference type="AlphaFoldDB" id="A0A8H4J1B1"/>
<name>A0A8H4J1B1_9PEZI</name>
<proteinExistence type="predicted"/>
<gene>
    <name evidence="2" type="ORF">GTA08_BOTSDO13590</name>
</gene>
<feature type="compositionally biased region" description="Basic residues" evidence="1">
    <location>
        <begin position="494"/>
        <end position="505"/>
    </location>
</feature>
<sequence length="644" mass="72145">MLLVQLLSIWPPDRGTSLPAKPAPNRHDDDLAASTNTKARAATRRARRPATLSLHGRPLRISTVALHRRPDDVAAAPTVRVPATFPRLAQLRLARAASSSATSSFERHSNHVVVVDVVAAPSCAPDYPRPPDERPAPAAPTRRARERRTKRLALPRTPSPRPDGCRGADWRARGADGAPAAPTKRRDGGRRTRGEAQRVAYARGGSPSVRAEEEEEEVEEEEEEEDGACLVGEDEGGEVYGEVWRRRVPGERPWARCPEWADVRAGVEAEEAVAGGGFYEERGGWDWEGRRAAEGRREEARARGLRWWEWDEARRREREGAFWIARRGGAEEVRWMERTPDREEWLAFEQETNGQWGEDDETPYRMVDYEERRKRPDCSDWSVGAVLPFPMDSVDPSPASVVPRKMRSVSENWETYEETPSQAFDGRKEHGRNGVLPDIFAPRPIRQQFPPFAGPQSFETGSLKDPQVPSQNVVRNDRVSRPRRLTVDPTPHRLAARTSKKHFRTTGHQAGSSSPPMRTIAATDLPLSDGFQINLRNEEESDPFAEPSQRDSFVEPARRDSFANPAKSGRFAFTEEPSPVVQGVSAPSMDAIDNALTRIWDLYMIGNERARERLLKDLKLAVVLQEMMGPNPDHPPPLPKGGLA</sequence>
<comment type="caution">
    <text evidence="2">The sequence shown here is derived from an EMBL/GenBank/DDBJ whole genome shotgun (WGS) entry which is preliminary data.</text>
</comment>
<feature type="compositionally biased region" description="Acidic residues" evidence="1">
    <location>
        <begin position="212"/>
        <end position="233"/>
    </location>
</feature>
<keyword evidence="3" id="KW-1185">Reference proteome</keyword>
<dbReference type="EMBL" id="WWBZ02000012">
    <property type="protein sequence ID" value="KAF4310981.1"/>
    <property type="molecule type" value="Genomic_DNA"/>
</dbReference>